<name>A0A7X0NWG7_9ACTN</name>
<gene>
    <name evidence="2" type="ORF">HD593_005675</name>
</gene>
<evidence type="ECO:0000256" key="1">
    <source>
        <dbReference type="SAM" id="Coils"/>
    </source>
</evidence>
<comment type="caution">
    <text evidence="2">The sequence shown here is derived from an EMBL/GenBank/DDBJ whole genome shotgun (WGS) entry which is preliminary data.</text>
</comment>
<sequence>MSLEWLAALAAAGGTALVEAAATDAWKMARDGYARLFGNGDEDRTRLAESRLDELAVRVESAGPETRAEVRAQALTAWQVRLADLLEERPEAEAELRDLVARIEELVPAAAGQVWIQRNTASDHGTVNAVQYGSQHVHRYPPREPA</sequence>
<protein>
    <submittedName>
        <fullName evidence="2">Uncharacterized protein</fullName>
    </submittedName>
</protein>
<keyword evidence="3" id="KW-1185">Reference proteome</keyword>
<dbReference type="AlphaFoldDB" id="A0A7X0NWG7"/>
<evidence type="ECO:0000313" key="2">
    <source>
        <dbReference type="EMBL" id="MBB6550880.1"/>
    </source>
</evidence>
<proteinExistence type="predicted"/>
<reference evidence="2 3" key="1">
    <citation type="submission" date="2020-08" db="EMBL/GenBank/DDBJ databases">
        <title>Sequencing the genomes of 1000 actinobacteria strains.</title>
        <authorList>
            <person name="Klenk H.-P."/>
        </authorList>
    </citation>
    <scope>NUCLEOTIDE SEQUENCE [LARGE SCALE GENOMIC DNA]</scope>
    <source>
        <strain evidence="2 3">DSM 43768</strain>
    </source>
</reference>
<dbReference type="EMBL" id="JACHMI010000001">
    <property type="protein sequence ID" value="MBB6550880.1"/>
    <property type="molecule type" value="Genomic_DNA"/>
</dbReference>
<keyword evidence="1" id="KW-0175">Coiled coil</keyword>
<dbReference type="RefSeq" id="WP_185105073.1">
    <property type="nucleotide sequence ID" value="NZ_BAAAXY010000276.1"/>
</dbReference>
<organism evidence="2 3">
    <name type="scientific">Nonomuraea rubra</name>
    <dbReference type="NCBI Taxonomy" id="46180"/>
    <lineage>
        <taxon>Bacteria</taxon>
        <taxon>Bacillati</taxon>
        <taxon>Actinomycetota</taxon>
        <taxon>Actinomycetes</taxon>
        <taxon>Streptosporangiales</taxon>
        <taxon>Streptosporangiaceae</taxon>
        <taxon>Nonomuraea</taxon>
    </lineage>
</organism>
<feature type="coiled-coil region" evidence="1">
    <location>
        <begin position="75"/>
        <end position="102"/>
    </location>
</feature>
<dbReference type="Proteomes" id="UP000565579">
    <property type="component" value="Unassembled WGS sequence"/>
</dbReference>
<accession>A0A7X0NWG7</accession>
<evidence type="ECO:0000313" key="3">
    <source>
        <dbReference type="Proteomes" id="UP000565579"/>
    </source>
</evidence>